<dbReference type="AlphaFoldDB" id="A0AAD2HA02"/>
<evidence type="ECO:0000256" key="1">
    <source>
        <dbReference type="SAM" id="MobiDB-lite"/>
    </source>
</evidence>
<feature type="compositionally biased region" description="Low complexity" evidence="1">
    <location>
        <begin position="76"/>
        <end position="92"/>
    </location>
</feature>
<evidence type="ECO:0000313" key="2">
    <source>
        <dbReference type="EMBL" id="CAK5270950.1"/>
    </source>
</evidence>
<feature type="region of interest" description="Disordered" evidence="1">
    <location>
        <begin position="34"/>
        <end position="146"/>
    </location>
</feature>
<sequence>RRSSCLLVLNTWRRPQQALRHWCWPLRPRVRPAGYASDSHAHSPPLSRFSGDETPHAGLRSSKCSSSHAWPRAPGTRARALSSATSTATSSTRPRRPNHPCRRASCLPALRMTGSGCPQRRSPKPRRSCLRHSANRLPRHCRASPT</sequence>
<protein>
    <submittedName>
        <fullName evidence="2">Uncharacterized protein</fullName>
    </submittedName>
</protein>
<evidence type="ECO:0000313" key="3">
    <source>
        <dbReference type="Proteomes" id="UP001295794"/>
    </source>
</evidence>
<gene>
    <name evidence="2" type="ORF">MYCIT1_LOCUS15763</name>
</gene>
<feature type="compositionally biased region" description="Basic residues" evidence="1">
    <location>
        <begin position="93"/>
        <end position="102"/>
    </location>
</feature>
<name>A0AAD2HA02_9AGAR</name>
<proteinExistence type="predicted"/>
<feature type="compositionally biased region" description="Basic residues" evidence="1">
    <location>
        <begin position="121"/>
        <end position="146"/>
    </location>
</feature>
<feature type="non-terminal residue" evidence="2">
    <location>
        <position position="1"/>
    </location>
</feature>
<reference evidence="2" key="1">
    <citation type="submission" date="2023-11" db="EMBL/GenBank/DDBJ databases">
        <authorList>
            <person name="De Vega J J."/>
            <person name="De Vega J J."/>
        </authorList>
    </citation>
    <scope>NUCLEOTIDE SEQUENCE</scope>
</reference>
<organism evidence="2 3">
    <name type="scientific">Mycena citricolor</name>
    <dbReference type="NCBI Taxonomy" id="2018698"/>
    <lineage>
        <taxon>Eukaryota</taxon>
        <taxon>Fungi</taxon>
        <taxon>Dikarya</taxon>
        <taxon>Basidiomycota</taxon>
        <taxon>Agaricomycotina</taxon>
        <taxon>Agaricomycetes</taxon>
        <taxon>Agaricomycetidae</taxon>
        <taxon>Agaricales</taxon>
        <taxon>Marasmiineae</taxon>
        <taxon>Mycenaceae</taxon>
        <taxon>Mycena</taxon>
    </lineage>
</organism>
<dbReference type="EMBL" id="CAVNYO010000169">
    <property type="protein sequence ID" value="CAK5270950.1"/>
    <property type="molecule type" value="Genomic_DNA"/>
</dbReference>
<comment type="caution">
    <text evidence="2">The sequence shown here is derived from an EMBL/GenBank/DDBJ whole genome shotgun (WGS) entry which is preliminary data.</text>
</comment>
<accession>A0AAD2HA02</accession>
<keyword evidence="3" id="KW-1185">Reference proteome</keyword>
<dbReference type="Proteomes" id="UP001295794">
    <property type="component" value="Unassembled WGS sequence"/>
</dbReference>